<keyword evidence="5" id="KW-1185">Reference proteome</keyword>
<comment type="caution">
    <text evidence="4">The sequence shown here is derived from an EMBL/GenBank/DDBJ whole genome shotgun (WGS) entry which is preliminary data.</text>
</comment>
<evidence type="ECO:0000313" key="4">
    <source>
        <dbReference type="EMBL" id="OHX65962.1"/>
    </source>
</evidence>
<feature type="coiled-coil region" evidence="2">
    <location>
        <begin position="4"/>
        <end position="87"/>
    </location>
</feature>
<accession>A0A1S1YY80</accession>
<evidence type="ECO:0000256" key="2">
    <source>
        <dbReference type="SAM" id="Coils"/>
    </source>
</evidence>
<dbReference type="Pfam" id="PF07228">
    <property type="entry name" value="SpoIIE"/>
    <property type="match status" value="1"/>
</dbReference>
<sequence length="359" mass="41273">MKNLNDLNKRIEELELLNKEKEEKIAALEKSERALADANVRVAELYMNLEDAQEKIVDQKNEILQQNEELNEQLEELSLINEQLNIAQTLNENLHKQQIQADIIKKAHNRILSSIHYAQNIQKSIFPSSQKIKSVFNNYFKHFIPKDLVGGDFYWVNKQGNYDILIVGDCTGHGVPGAFMTLIGISLIERVVNVLGITNPSEILSQLNQLINELLKQKDIDCTRDSIDMTVLVRDRSENTITISSAKRSFIKVSEDKIPQIIKGCRYTVGDFSDGNKRFINHVFDIKPKDRYYLFSDGLTDQFGGPKNKKLGNKNFKELITSIQNEELFQQSISIEKFYTEWMVDEAQLDDMVLMGIEL</sequence>
<dbReference type="PANTHER" id="PTHR43156">
    <property type="entry name" value="STAGE II SPORULATION PROTEIN E-RELATED"/>
    <property type="match status" value="1"/>
</dbReference>
<reference evidence="4 5" key="1">
    <citation type="journal article" date="2012" name="Int. J. Syst. Evol. Microbiol.">
        <title>Flammeovirga pacifica sp. nov., isolated from deep-sea sediment.</title>
        <authorList>
            <person name="Xu H."/>
            <person name="Fu Y."/>
            <person name="Yang N."/>
            <person name="Ding Z."/>
            <person name="Lai Q."/>
            <person name="Zeng R."/>
        </authorList>
    </citation>
    <scope>NUCLEOTIDE SEQUENCE [LARGE SCALE GENOMIC DNA]</scope>
    <source>
        <strain evidence="5">DSM 24597 / LMG 26175 / WPAGA1</strain>
    </source>
</reference>
<keyword evidence="1" id="KW-0378">Hydrolase</keyword>
<dbReference type="Gene3D" id="3.60.40.10">
    <property type="entry name" value="PPM-type phosphatase domain"/>
    <property type="match status" value="1"/>
</dbReference>
<name>A0A1S1YY80_FLAPC</name>
<dbReference type="InterPro" id="IPR036457">
    <property type="entry name" value="PPM-type-like_dom_sf"/>
</dbReference>
<dbReference type="OrthoDB" id="1119265at2"/>
<dbReference type="STRING" id="915059.NH26_06160"/>
<evidence type="ECO:0000259" key="3">
    <source>
        <dbReference type="Pfam" id="PF07228"/>
    </source>
</evidence>
<proteinExistence type="predicted"/>
<gene>
    <name evidence="4" type="ORF">NH26_06160</name>
</gene>
<dbReference type="Proteomes" id="UP000179797">
    <property type="component" value="Unassembled WGS sequence"/>
</dbReference>
<feature type="domain" description="PPM-type phosphatase" evidence="3">
    <location>
        <begin position="164"/>
        <end position="357"/>
    </location>
</feature>
<evidence type="ECO:0000256" key="1">
    <source>
        <dbReference type="ARBA" id="ARBA00022801"/>
    </source>
</evidence>
<dbReference type="InterPro" id="IPR001932">
    <property type="entry name" value="PPM-type_phosphatase-like_dom"/>
</dbReference>
<keyword evidence="2" id="KW-0175">Coiled coil</keyword>
<dbReference type="AlphaFoldDB" id="A0A1S1YY80"/>
<evidence type="ECO:0000313" key="5">
    <source>
        <dbReference type="Proteomes" id="UP000179797"/>
    </source>
</evidence>
<protein>
    <recommendedName>
        <fullName evidence="3">PPM-type phosphatase domain-containing protein</fullName>
    </recommendedName>
</protein>
<dbReference type="RefSeq" id="WP_044218947.1">
    <property type="nucleotide sequence ID" value="NZ_JRYR02000001.1"/>
</dbReference>
<dbReference type="GO" id="GO:0016791">
    <property type="term" value="F:phosphatase activity"/>
    <property type="evidence" value="ECO:0007669"/>
    <property type="project" value="TreeGrafter"/>
</dbReference>
<dbReference type="EMBL" id="JRYR02000001">
    <property type="protein sequence ID" value="OHX65962.1"/>
    <property type="molecule type" value="Genomic_DNA"/>
</dbReference>
<dbReference type="PANTHER" id="PTHR43156:SF9">
    <property type="entry name" value="HAMP DOMAIN-CONTAINING PROTEIN"/>
    <property type="match status" value="1"/>
</dbReference>
<dbReference type="InterPro" id="IPR052016">
    <property type="entry name" value="Bact_Sigma-Reg"/>
</dbReference>
<organism evidence="4 5">
    <name type="scientific">Flammeovirga pacifica</name>
    <dbReference type="NCBI Taxonomy" id="915059"/>
    <lineage>
        <taxon>Bacteria</taxon>
        <taxon>Pseudomonadati</taxon>
        <taxon>Bacteroidota</taxon>
        <taxon>Cytophagia</taxon>
        <taxon>Cytophagales</taxon>
        <taxon>Flammeovirgaceae</taxon>
        <taxon>Flammeovirga</taxon>
    </lineage>
</organism>